<dbReference type="AlphaFoldDB" id="A0AB34FGU8"/>
<evidence type="ECO:0000313" key="3">
    <source>
        <dbReference type="Proteomes" id="UP001163105"/>
    </source>
</evidence>
<organism evidence="2 3">
    <name type="scientific">Purpureocillium lavendulum</name>
    <dbReference type="NCBI Taxonomy" id="1247861"/>
    <lineage>
        <taxon>Eukaryota</taxon>
        <taxon>Fungi</taxon>
        <taxon>Dikarya</taxon>
        <taxon>Ascomycota</taxon>
        <taxon>Pezizomycotina</taxon>
        <taxon>Sordariomycetes</taxon>
        <taxon>Hypocreomycetidae</taxon>
        <taxon>Hypocreales</taxon>
        <taxon>Ophiocordycipitaceae</taxon>
        <taxon>Purpureocillium</taxon>
    </lineage>
</organism>
<dbReference type="Proteomes" id="UP001163105">
    <property type="component" value="Unassembled WGS sequence"/>
</dbReference>
<accession>A0AB34FGU8</accession>
<dbReference type="EMBL" id="JAQHRD010000008">
    <property type="protein sequence ID" value="KAJ6438460.1"/>
    <property type="molecule type" value="Genomic_DNA"/>
</dbReference>
<evidence type="ECO:0000256" key="1">
    <source>
        <dbReference type="SAM" id="MobiDB-lite"/>
    </source>
</evidence>
<reference evidence="2" key="1">
    <citation type="submission" date="2023-01" db="EMBL/GenBank/DDBJ databases">
        <title>The growth and conidiation of Purpureocillium lavendulum are regulated by nitrogen source and histone H3K14 acetylation.</title>
        <authorList>
            <person name="Tang P."/>
            <person name="Han J."/>
            <person name="Zhang C."/>
            <person name="Tang P."/>
            <person name="Qi F."/>
            <person name="Zhang K."/>
            <person name="Liang L."/>
        </authorList>
    </citation>
    <scope>NUCLEOTIDE SEQUENCE</scope>
    <source>
        <strain evidence="2">YMF1.00683</strain>
    </source>
</reference>
<gene>
    <name evidence="2" type="ORF">O9K51_09052</name>
</gene>
<comment type="caution">
    <text evidence="2">The sequence shown here is derived from an EMBL/GenBank/DDBJ whole genome shotgun (WGS) entry which is preliminary data.</text>
</comment>
<protein>
    <submittedName>
        <fullName evidence="2">Uncharacterized protein</fullName>
    </submittedName>
</protein>
<sequence>MAVGDHGLRRDPFYPLVELAGRELQGGRSWSESERSPDDDQILESGFGNDVSGVEGVAANRFSDGVILVILLRLPVAVSTRV</sequence>
<keyword evidence="3" id="KW-1185">Reference proteome</keyword>
<feature type="region of interest" description="Disordered" evidence="1">
    <location>
        <begin position="25"/>
        <end position="47"/>
    </location>
</feature>
<proteinExistence type="predicted"/>
<name>A0AB34FGU8_9HYPO</name>
<evidence type="ECO:0000313" key="2">
    <source>
        <dbReference type="EMBL" id="KAJ6438460.1"/>
    </source>
</evidence>